<accession>A0A4R1HEA8</accession>
<dbReference type="Proteomes" id="UP000295560">
    <property type="component" value="Unassembled WGS sequence"/>
</dbReference>
<organism evidence="1 2">
    <name type="scientific">Pseudonocardia endophytica</name>
    <dbReference type="NCBI Taxonomy" id="401976"/>
    <lineage>
        <taxon>Bacteria</taxon>
        <taxon>Bacillati</taxon>
        <taxon>Actinomycetota</taxon>
        <taxon>Actinomycetes</taxon>
        <taxon>Pseudonocardiales</taxon>
        <taxon>Pseudonocardiaceae</taxon>
        <taxon>Pseudonocardia</taxon>
    </lineage>
</organism>
<dbReference type="Pfam" id="PF25656">
    <property type="entry name" value="DUF7945"/>
    <property type="match status" value="1"/>
</dbReference>
<dbReference type="RefSeq" id="WP_132429166.1">
    <property type="nucleotide sequence ID" value="NZ_SMFZ01000002.1"/>
</dbReference>
<reference evidence="1 2" key="1">
    <citation type="submission" date="2019-03" db="EMBL/GenBank/DDBJ databases">
        <title>Sequencing the genomes of 1000 actinobacteria strains.</title>
        <authorList>
            <person name="Klenk H.-P."/>
        </authorList>
    </citation>
    <scope>NUCLEOTIDE SEQUENCE [LARGE SCALE GENOMIC DNA]</scope>
    <source>
        <strain evidence="1 2">DSM 44969</strain>
    </source>
</reference>
<gene>
    <name evidence="1" type="ORF">EV378_4383</name>
</gene>
<name>A0A4R1HEA8_PSEEN</name>
<sequence>MEDLAIMESPVETIRYGDFRAAVVDALRVLADPEYQERVWIRHEFPPGIKYDELDYRVHILFDDMVVLPDPEPAIGALIYPDEVDTLRALGAVFESLIDELGDVGDAEYLAHPRWTDVVRGAAEAYRVLHANDVARGAG</sequence>
<comment type="caution">
    <text evidence="1">The sequence shown here is derived from an EMBL/GenBank/DDBJ whole genome shotgun (WGS) entry which is preliminary data.</text>
</comment>
<dbReference type="NCBIfam" id="NF047838">
    <property type="entry name" value="SCO4402_fam"/>
    <property type="match status" value="1"/>
</dbReference>
<evidence type="ECO:0000313" key="1">
    <source>
        <dbReference type="EMBL" id="TCK20424.1"/>
    </source>
</evidence>
<evidence type="ECO:0000313" key="2">
    <source>
        <dbReference type="Proteomes" id="UP000295560"/>
    </source>
</evidence>
<proteinExistence type="predicted"/>
<dbReference type="EMBL" id="SMFZ01000002">
    <property type="protein sequence ID" value="TCK20424.1"/>
    <property type="molecule type" value="Genomic_DNA"/>
</dbReference>
<protein>
    <submittedName>
        <fullName evidence="1">Uncharacterized protein</fullName>
    </submittedName>
</protein>
<dbReference type="AlphaFoldDB" id="A0A4R1HEA8"/>
<dbReference type="OrthoDB" id="8454954at2"/>
<dbReference type="InterPro" id="IPR057705">
    <property type="entry name" value="DUF7945"/>
</dbReference>
<keyword evidence="2" id="KW-1185">Reference proteome</keyword>